<evidence type="ECO:0000313" key="6">
    <source>
        <dbReference type="Proteomes" id="UP000234681"/>
    </source>
</evidence>
<dbReference type="SUPFAM" id="SSF57567">
    <property type="entry name" value="Serine protease inhibitors"/>
    <property type="match status" value="1"/>
</dbReference>
<dbReference type="InterPro" id="IPR036195">
    <property type="entry name" value="AbfB_ABD_sf"/>
</dbReference>
<dbReference type="InterPro" id="IPR007934">
    <property type="entry name" value="AbfB_ABD"/>
</dbReference>
<dbReference type="InterPro" id="IPR001846">
    <property type="entry name" value="VWF_type-D"/>
</dbReference>
<evidence type="ECO:0000256" key="3">
    <source>
        <dbReference type="ARBA" id="ARBA00023180"/>
    </source>
</evidence>
<gene>
    <name evidence="5" type="ORF">rCG_48779</name>
</gene>
<dbReference type="InterPro" id="IPR050780">
    <property type="entry name" value="Mucin_vWF_Thrombospondin_sf"/>
</dbReference>
<dbReference type="Pfam" id="PF08742">
    <property type="entry name" value="C8"/>
    <property type="match status" value="1"/>
</dbReference>
<dbReference type="Proteomes" id="UP000234681">
    <property type="component" value="Chromosome 7"/>
</dbReference>
<dbReference type="InterPro" id="IPR014853">
    <property type="entry name" value="VWF/SSPO/ZAN-like_Cys-rich_dom"/>
</dbReference>
<accession>A6IGD2</accession>
<evidence type="ECO:0000313" key="5">
    <source>
        <dbReference type="EMBL" id="EDM16766.1"/>
    </source>
</evidence>
<keyword evidence="2" id="KW-1015">Disulfide bond</keyword>
<name>A6IGD2_RAT</name>
<dbReference type="EMBL" id="CH473960">
    <property type="protein sequence ID" value="EDM16766.1"/>
    <property type="molecule type" value="Genomic_DNA"/>
</dbReference>
<keyword evidence="3" id="KW-0325">Glycoprotein</keyword>
<dbReference type="SMART" id="SM00832">
    <property type="entry name" value="C8"/>
    <property type="match status" value="1"/>
</dbReference>
<sequence length="791" mass="87076">MDNGTCISLESCPCSFHGLAYSVGSKIEQECTECVCVGGVWNCTEHDCPVQCSVVGDSHFTTFDGRHYSFIGLCQYILVKGTGKDRFTITLQKAHCEQNLGLVCLQSITLILEDDFNKQVTLSRGGQILTSVVEIQTLSSLFILLRTTFGLKILFAIDGERIYIQLSSAWKRRTLGLCGTFNGNIRDDFLSPSGMIEGTPQLHAHAWRVSSTCFAPVHVPMVDPCNINQQNIQGCTTSCVDMTRASAEAPACAMLLPIMPTCVVSAVCPLTLDLRSRSVPWCVKRACCTTTVPHSASVPAPLSPPLSSAKKIVLKVVTVLKANSMKTHLTFVCPYITAAVIIGGAFISQGNSSQHPQAYAGGINCETTCANLAMNFTCAPSSPCISGCVCAAGMAEHKGKCYVPESCPCIWKDWEYGSGEVITTPCYTCVCRRGMFNCTYYPCPAVCTVYGDRHYHSFDGLEYDYISDCQVFLIKNKLAGLCGNFDKCTSNDMTTSNNIEVRNAQVFGDSWALGQIDVTSFAKNCHEDTCNCNLGGDCECLCTNVAAYAYKCCQEGVPVHWRSPTVCALALVSLESAERPNYFLYVHDNDSLSLLLWHASSAFRQRATFFHHQGLWIPGYSAFELYSKKGYFIVFMDSTVKASKYDDSEEFKQSSSFSIEGVLPESSKEELKFLRCEGNWTFYNWSLNCPTDLEMPDCGFRGWPVQVNTDICCPEWECPCRCSMLSELSIITFDGNNAALSSMASYILVRIPGEIVIVHIDKCSMNQGFAMTIQMMTSGCRMARSLPTWKT</sequence>
<dbReference type="SMART" id="SM00215">
    <property type="entry name" value="VWC_out"/>
    <property type="match status" value="1"/>
</dbReference>
<reference evidence="5 6" key="1">
    <citation type="submission" date="2005-09" db="EMBL/GenBank/DDBJ databases">
        <authorList>
            <person name="Mural R.J."/>
            <person name="Li P.W."/>
            <person name="Adams M.D."/>
            <person name="Amanatides P.G."/>
            <person name="Baden-Tillson H."/>
            <person name="Barnstead M."/>
            <person name="Chin S.H."/>
            <person name="Dew I."/>
            <person name="Evans C.A."/>
            <person name="Ferriera S."/>
            <person name="Flanigan M."/>
            <person name="Fosler C."/>
            <person name="Glodek A."/>
            <person name="Gu Z."/>
            <person name="Holt R.A."/>
            <person name="Jennings D."/>
            <person name="Kraft C.L."/>
            <person name="Lu F."/>
            <person name="Nguyen T."/>
            <person name="Nusskern D.R."/>
            <person name="Pfannkoch C.M."/>
            <person name="Sitter C."/>
            <person name="Sutton G.G."/>
            <person name="Venter J.C."/>
            <person name="Wang Z."/>
            <person name="Woodage T."/>
            <person name="Zheng X.H."/>
            <person name="Zhong F."/>
        </authorList>
    </citation>
    <scope>NUCLEOTIDE SEQUENCE [LARGE SCALE GENOMIC DNA]</scope>
    <source>
        <strain>BN</strain>
        <strain evidence="6">Sprague-Dawley</strain>
    </source>
</reference>
<dbReference type="SUPFAM" id="SSF57603">
    <property type="entry name" value="FnI-like domain"/>
    <property type="match status" value="1"/>
</dbReference>
<dbReference type="PROSITE" id="PS51233">
    <property type="entry name" value="VWFD"/>
    <property type="match status" value="1"/>
</dbReference>
<feature type="domain" description="VWFD" evidence="4">
    <location>
        <begin position="50"/>
        <end position="214"/>
    </location>
</feature>
<protein>
    <submittedName>
        <fullName evidence="5">RCG48779</fullName>
    </submittedName>
</protein>
<dbReference type="InterPro" id="IPR036084">
    <property type="entry name" value="Ser_inhib-like_sf"/>
</dbReference>
<proteinExistence type="predicted"/>
<dbReference type="CDD" id="cd19941">
    <property type="entry name" value="TIL"/>
    <property type="match status" value="1"/>
</dbReference>
<dbReference type="InterPro" id="IPR001007">
    <property type="entry name" value="VWF_dom"/>
</dbReference>
<dbReference type="PANTHER" id="PTHR11339">
    <property type="entry name" value="EXTRACELLULAR MATRIX GLYCOPROTEIN RELATED"/>
    <property type="match status" value="1"/>
</dbReference>
<dbReference type="SUPFAM" id="SSF110221">
    <property type="entry name" value="AbfB domain"/>
    <property type="match status" value="1"/>
</dbReference>
<dbReference type="AlphaFoldDB" id="A6IGD2"/>
<dbReference type="GO" id="GO:0046373">
    <property type="term" value="P:L-arabinose metabolic process"/>
    <property type="evidence" value="ECO:0007669"/>
    <property type="project" value="InterPro"/>
</dbReference>
<keyword evidence="1" id="KW-0677">Repeat</keyword>
<dbReference type="SMART" id="SM00216">
    <property type="entry name" value="VWD"/>
    <property type="match status" value="1"/>
</dbReference>
<evidence type="ECO:0000259" key="4">
    <source>
        <dbReference type="PROSITE" id="PS51233"/>
    </source>
</evidence>
<dbReference type="PANTHER" id="PTHR11339:SF225">
    <property type="entry name" value="OTOGELIN-LIKE PROTEIN"/>
    <property type="match status" value="1"/>
</dbReference>
<evidence type="ECO:0000256" key="1">
    <source>
        <dbReference type="ARBA" id="ARBA00022737"/>
    </source>
</evidence>
<dbReference type="GO" id="GO:0046556">
    <property type="term" value="F:alpha-L-arabinofuranosidase activity"/>
    <property type="evidence" value="ECO:0007669"/>
    <property type="project" value="InterPro"/>
</dbReference>
<dbReference type="Pfam" id="PF00094">
    <property type="entry name" value="VWD"/>
    <property type="match status" value="1"/>
</dbReference>
<evidence type="ECO:0000256" key="2">
    <source>
        <dbReference type="ARBA" id="ARBA00023157"/>
    </source>
</evidence>
<organism evidence="5 6">
    <name type="scientific">Rattus norvegicus</name>
    <name type="common">Rat</name>
    <dbReference type="NCBI Taxonomy" id="10116"/>
    <lineage>
        <taxon>Eukaryota</taxon>
        <taxon>Metazoa</taxon>
        <taxon>Chordata</taxon>
        <taxon>Craniata</taxon>
        <taxon>Vertebrata</taxon>
        <taxon>Euteleostomi</taxon>
        <taxon>Mammalia</taxon>
        <taxon>Eutheria</taxon>
        <taxon>Euarchontoglires</taxon>
        <taxon>Glires</taxon>
        <taxon>Rodentia</taxon>
        <taxon>Myomorpha</taxon>
        <taxon>Muroidea</taxon>
        <taxon>Muridae</taxon>
        <taxon>Murinae</taxon>
        <taxon>Rattus</taxon>
    </lineage>
</organism>
<dbReference type="Gene3D" id="2.80.10.50">
    <property type="match status" value="1"/>
</dbReference>
<dbReference type="Pfam" id="PF05270">
    <property type="entry name" value="AbfB"/>
    <property type="match status" value="1"/>
</dbReference>